<feature type="chain" id="PRO_5032610921" evidence="13">
    <location>
        <begin position="28"/>
        <end position="727"/>
    </location>
</feature>
<reference evidence="16 17" key="1">
    <citation type="submission" date="2019-12" db="EMBL/GenBank/DDBJ databases">
        <title>Genome sequencing and assembly of endphytes of Porphyra tenera.</title>
        <authorList>
            <person name="Park J.M."/>
            <person name="Shin R."/>
            <person name="Jo S.H."/>
        </authorList>
    </citation>
    <scope>NUCLEOTIDE SEQUENCE [LARGE SCALE GENOMIC DNA]</scope>
    <source>
        <strain evidence="16 17">GPM4</strain>
    </source>
</reference>
<evidence type="ECO:0000256" key="11">
    <source>
        <dbReference type="PROSITE-ProRule" id="PRU01360"/>
    </source>
</evidence>
<evidence type="ECO:0000256" key="12">
    <source>
        <dbReference type="RuleBase" id="RU003357"/>
    </source>
</evidence>
<dbReference type="Proteomes" id="UP000464524">
    <property type="component" value="Chromosome"/>
</dbReference>
<feature type="domain" description="TonB-dependent receptor-like beta-barrel" evidence="14">
    <location>
        <begin position="272"/>
        <end position="690"/>
    </location>
</feature>
<protein>
    <submittedName>
        <fullName evidence="16">Pesticin receptor</fullName>
    </submittedName>
</protein>
<evidence type="ECO:0000313" key="16">
    <source>
        <dbReference type="EMBL" id="QHJ11570.1"/>
    </source>
</evidence>
<dbReference type="Pfam" id="PF00593">
    <property type="entry name" value="TonB_dep_Rec_b-barrel"/>
    <property type="match status" value="1"/>
</dbReference>
<comment type="subcellular location">
    <subcellularLocation>
        <location evidence="1 11">Cell outer membrane</location>
        <topology evidence="1 11">Multi-pass membrane protein</topology>
    </subcellularLocation>
</comment>
<evidence type="ECO:0000256" key="6">
    <source>
        <dbReference type="ARBA" id="ARBA00023004"/>
    </source>
</evidence>
<keyword evidence="3 11" id="KW-1134">Transmembrane beta strand</keyword>
<evidence type="ECO:0000256" key="10">
    <source>
        <dbReference type="ARBA" id="ARBA00023237"/>
    </source>
</evidence>
<accession>A0A857JKB2</accession>
<organism evidence="16 17">
    <name type="scientific">Paraglaciecola mesophila</name>
    <dbReference type="NCBI Taxonomy" id="197222"/>
    <lineage>
        <taxon>Bacteria</taxon>
        <taxon>Pseudomonadati</taxon>
        <taxon>Pseudomonadota</taxon>
        <taxon>Gammaproteobacteria</taxon>
        <taxon>Alteromonadales</taxon>
        <taxon>Alteromonadaceae</taxon>
        <taxon>Paraglaciecola</taxon>
    </lineage>
</organism>
<feature type="domain" description="TonB-dependent receptor plug" evidence="15">
    <location>
        <begin position="55"/>
        <end position="161"/>
    </location>
</feature>
<dbReference type="Pfam" id="PF07715">
    <property type="entry name" value="Plug"/>
    <property type="match status" value="1"/>
</dbReference>
<evidence type="ECO:0000259" key="15">
    <source>
        <dbReference type="Pfam" id="PF07715"/>
    </source>
</evidence>
<dbReference type="PANTHER" id="PTHR32552:SF81">
    <property type="entry name" value="TONB-DEPENDENT OUTER MEMBRANE RECEPTOR"/>
    <property type="match status" value="1"/>
</dbReference>
<keyword evidence="10 11" id="KW-0998">Cell outer membrane</keyword>
<keyword evidence="4" id="KW-0410">Iron transport</keyword>
<evidence type="ECO:0000256" key="9">
    <source>
        <dbReference type="ARBA" id="ARBA00023136"/>
    </source>
</evidence>
<dbReference type="InterPro" id="IPR000531">
    <property type="entry name" value="Beta-barrel_TonB"/>
</dbReference>
<evidence type="ECO:0000256" key="8">
    <source>
        <dbReference type="ARBA" id="ARBA00023077"/>
    </source>
</evidence>
<evidence type="ECO:0000259" key="14">
    <source>
        <dbReference type="Pfam" id="PF00593"/>
    </source>
</evidence>
<feature type="signal peptide" evidence="13">
    <location>
        <begin position="1"/>
        <end position="27"/>
    </location>
</feature>
<dbReference type="GO" id="GO:0009279">
    <property type="term" value="C:cell outer membrane"/>
    <property type="evidence" value="ECO:0007669"/>
    <property type="project" value="UniProtKB-SubCell"/>
</dbReference>
<evidence type="ECO:0000256" key="2">
    <source>
        <dbReference type="ARBA" id="ARBA00022448"/>
    </source>
</evidence>
<evidence type="ECO:0000256" key="1">
    <source>
        <dbReference type="ARBA" id="ARBA00004571"/>
    </source>
</evidence>
<keyword evidence="9 11" id="KW-0472">Membrane</keyword>
<dbReference type="Gene3D" id="2.40.170.20">
    <property type="entry name" value="TonB-dependent receptor, beta-barrel domain"/>
    <property type="match status" value="1"/>
</dbReference>
<evidence type="ECO:0000256" key="7">
    <source>
        <dbReference type="ARBA" id="ARBA00023065"/>
    </source>
</evidence>
<keyword evidence="6" id="KW-0408">Iron</keyword>
<gene>
    <name evidence="16" type="ORF">FX988_01804</name>
</gene>
<dbReference type="GO" id="GO:0006826">
    <property type="term" value="P:iron ion transport"/>
    <property type="evidence" value="ECO:0007669"/>
    <property type="project" value="UniProtKB-KW"/>
</dbReference>
<keyword evidence="8 12" id="KW-0798">TonB box</keyword>
<evidence type="ECO:0000256" key="13">
    <source>
        <dbReference type="SAM" id="SignalP"/>
    </source>
</evidence>
<dbReference type="PROSITE" id="PS52016">
    <property type="entry name" value="TONB_DEPENDENT_REC_3"/>
    <property type="match status" value="1"/>
</dbReference>
<sequence length="727" mass="79467">MKVINKSNLMAYSLLSLSIASPSAYVAAQESKKAKNDREEMEVIVTVNKRKESLLKVSGSVQVMGENLLQDFKLDDMDAVVDFIPNATFSAAPSGTPVLAIRGIGTRAGGAMLEQDVGLFIDGVWAGRNNQMQAGLMDIEAIEVLKGTQATLYGRNALVGVVSVTTKKPEGELEGNVKAGYEFENSSTSIEGGLSLPITDDFSVRIAGMHEEIGGWVRNEGVGRDEAENTNDSVRLTGVYYTDSEWIVTGKVQVTEQEQIGNSAVRLLEGTFTEYDGTDSYTPAAEPAAALLGYSENAFGVDINAPVILNSDIGSQRDFVDTSLQLDIPMGEHTLTAISGFNQMDYQSAFDPSILGGPRVVSWYDEDYEQFSQELRLTSPSGENFDYIVGLFYVQQTIDRLTFQYLNDDKRFWYGEQDMDAISAFASGTYRLNDDTRLIAGLRYTQENKDADIIVLGSNEDPDEFAQASDSVDESTLDGSLTLEWSASDALLLFAGVATGSKRPGLASGNPVNNADFVNSTSLFIPTEEIVTIEAGFKYQLENGYINSSIFDMDISDFQNAGFSNGNIVISSFDVKSRGIEIDSFYYLTDSITMVTGLGFMDVEDTTNDADVSGAPKFSANMTFTYESEELADDLYMRASVNINHKSSHWLNETSGESNQFNEIDAVTLLNANISLINSAYKVALYTKNLTDEEYADFSFNAPGANNDYYFSVAQGRTIGVEASYFF</sequence>
<dbReference type="SUPFAM" id="SSF56935">
    <property type="entry name" value="Porins"/>
    <property type="match status" value="1"/>
</dbReference>
<proteinExistence type="inferred from homology"/>
<keyword evidence="5 11" id="KW-0812">Transmembrane</keyword>
<evidence type="ECO:0000256" key="5">
    <source>
        <dbReference type="ARBA" id="ARBA00022692"/>
    </source>
</evidence>
<dbReference type="OrthoDB" id="7051185at2"/>
<dbReference type="KEGG" id="pmes:FX988_01804"/>
<evidence type="ECO:0000313" key="17">
    <source>
        <dbReference type="Proteomes" id="UP000464524"/>
    </source>
</evidence>
<dbReference type="EMBL" id="CP047656">
    <property type="protein sequence ID" value="QHJ11570.1"/>
    <property type="molecule type" value="Genomic_DNA"/>
</dbReference>
<comment type="similarity">
    <text evidence="11 12">Belongs to the TonB-dependent receptor family.</text>
</comment>
<keyword evidence="16" id="KW-0675">Receptor</keyword>
<dbReference type="PANTHER" id="PTHR32552">
    <property type="entry name" value="FERRICHROME IRON RECEPTOR-RELATED"/>
    <property type="match status" value="1"/>
</dbReference>
<dbReference type="AlphaFoldDB" id="A0A857JKB2"/>
<keyword evidence="2 11" id="KW-0813">Transport</keyword>
<evidence type="ECO:0000256" key="4">
    <source>
        <dbReference type="ARBA" id="ARBA00022496"/>
    </source>
</evidence>
<evidence type="ECO:0000256" key="3">
    <source>
        <dbReference type="ARBA" id="ARBA00022452"/>
    </source>
</evidence>
<dbReference type="InterPro" id="IPR039426">
    <property type="entry name" value="TonB-dep_rcpt-like"/>
</dbReference>
<keyword evidence="7" id="KW-0406">Ion transport</keyword>
<keyword evidence="13" id="KW-0732">Signal</keyword>
<dbReference type="RefSeq" id="WP_160179290.1">
    <property type="nucleotide sequence ID" value="NZ_CP047656.1"/>
</dbReference>
<dbReference type="InterPro" id="IPR036942">
    <property type="entry name" value="Beta-barrel_TonB_sf"/>
</dbReference>
<name>A0A857JKB2_9ALTE</name>
<keyword evidence="17" id="KW-1185">Reference proteome</keyword>
<dbReference type="InterPro" id="IPR012910">
    <property type="entry name" value="Plug_dom"/>
</dbReference>